<dbReference type="Proteomes" id="UP000837857">
    <property type="component" value="Chromosome 4"/>
</dbReference>
<protein>
    <recommendedName>
        <fullName evidence="2">alpha-glucosidase</fullName>
        <ecNumber evidence="2">3.2.1.20</ecNumber>
    </recommendedName>
</protein>
<sequence length="525" mass="55184">MWFIVFALAVAVLVAGDPPGPWWGSAVYYRILVDSFKDGDGDGLGDLLGAAKQMSYVRALGADAVILTPLSSKSTDCSQPGTIDLKQIDPRYGDVDKFVSLLKKASKLELKVVITLQLETISVASEWFKLSAGRARGYEDMVLWKEDETRARLATPPHGAKNNEAVLNLCSENTAAALVEALCVWLKRGVAGAVLKVDHPPDLGCSAALVKSLAMDAVRCARSANLEVPVTVVETALDAAAAELYAEAGANSVISKALTALDRPSAAGLALAMHATVLFSPQDGPAWTTSETDENRIATRYGSDIVDAINMLALTLPGAAIIQQGDELGAADTLLEWSTTTDCWPVKMTPAAAPFPWDDGPSAGFSTGQPWLPIAPNYRYANAKTEFANDFSHVGVLRVAAAMRRSPAMGPHAEIQRLGDAIAILRWGGAGSLLNVANLGRGAVDVQLSKIPGLPSVMSVAASSSGSSVSSGSHVTIDRGIRLNAGESVLMAGPPRHCGGPGPVDKIANKLSEGWQRINKYFSGA</sequence>
<dbReference type="Gene3D" id="3.90.400.10">
    <property type="entry name" value="Oligo-1,6-glucosidase, Domain 2"/>
    <property type="match status" value="1"/>
</dbReference>
<dbReference type="InterPro" id="IPR017853">
    <property type="entry name" value="GH"/>
</dbReference>
<feature type="non-terminal residue" evidence="5">
    <location>
        <position position="1"/>
    </location>
</feature>
<name>A0ABN8IVR1_9NEOP</name>
<dbReference type="InterPro" id="IPR006047">
    <property type="entry name" value="GH13_cat_dom"/>
</dbReference>
<feature type="domain" description="Glycosyl hydrolase family 13 catalytic" evidence="4">
    <location>
        <begin position="30"/>
        <end position="352"/>
    </location>
</feature>
<dbReference type="InterPro" id="IPR045857">
    <property type="entry name" value="O16G_dom_2"/>
</dbReference>
<comment type="catalytic activity">
    <reaction evidence="1">
        <text>Hydrolysis of terminal, non-reducing (1-&gt;4)-linked alpha-D-glucose residues with release of alpha-D-glucose.</text>
        <dbReference type="EC" id="3.2.1.20"/>
    </reaction>
</comment>
<dbReference type="PANTHER" id="PTHR10357:SF179">
    <property type="entry name" value="NEUTRAL AND BASIC AMINO ACID TRANSPORT PROTEIN RBAT"/>
    <property type="match status" value="1"/>
</dbReference>
<dbReference type="PANTHER" id="PTHR10357">
    <property type="entry name" value="ALPHA-AMYLASE FAMILY MEMBER"/>
    <property type="match status" value="1"/>
</dbReference>
<evidence type="ECO:0000256" key="3">
    <source>
        <dbReference type="SAM" id="SignalP"/>
    </source>
</evidence>
<accession>A0ABN8IVR1</accession>
<dbReference type="SUPFAM" id="SSF51445">
    <property type="entry name" value="(Trans)glycosidases"/>
    <property type="match status" value="1"/>
</dbReference>
<feature type="chain" id="PRO_5046141849" description="alpha-glucosidase" evidence="3">
    <location>
        <begin position="17"/>
        <end position="525"/>
    </location>
</feature>
<organism evidence="5 6">
    <name type="scientific">Iphiclides podalirius</name>
    <name type="common">scarce swallowtail</name>
    <dbReference type="NCBI Taxonomy" id="110791"/>
    <lineage>
        <taxon>Eukaryota</taxon>
        <taxon>Metazoa</taxon>
        <taxon>Ecdysozoa</taxon>
        <taxon>Arthropoda</taxon>
        <taxon>Hexapoda</taxon>
        <taxon>Insecta</taxon>
        <taxon>Pterygota</taxon>
        <taxon>Neoptera</taxon>
        <taxon>Endopterygota</taxon>
        <taxon>Lepidoptera</taxon>
        <taxon>Glossata</taxon>
        <taxon>Ditrysia</taxon>
        <taxon>Papilionoidea</taxon>
        <taxon>Papilionidae</taxon>
        <taxon>Papilioninae</taxon>
        <taxon>Iphiclides</taxon>
    </lineage>
</organism>
<evidence type="ECO:0000256" key="1">
    <source>
        <dbReference type="ARBA" id="ARBA00001657"/>
    </source>
</evidence>
<dbReference type="EC" id="3.2.1.20" evidence="2"/>
<evidence type="ECO:0000259" key="4">
    <source>
        <dbReference type="SMART" id="SM00642"/>
    </source>
</evidence>
<feature type="signal peptide" evidence="3">
    <location>
        <begin position="1"/>
        <end position="16"/>
    </location>
</feature>
<keyword evidence="6" id="KW-1185">Reference proteome</keyword>
<reference evidence="5" key="1">
    <citation type="submission" date="2022-03" db="EMBL/GenBank/DDBJ databases">
        <authorList>
            <person name="Martin H S."/>
        </authorList>
    </citation>
    <scope>NUCLEOTIDE SEQUENCE</scope>
</reference>
<dbReference type="EMBL" id="OW152816">
    <property type="protein sequence ID" value="CAH2065757.1"/>
    <property type="molecule type" value="Genomic_DNA"/>
</dbReference>
<dbReference type="Gene3D" id="3.20.20.80">
    <property type="entry name" value="Glycosidases"/>
    <property type="match status" value="2"/>
</dbReference>
<dbReference type="Pfam" id="PF00128">
    <property type="entry name" value="Alpha-amylase"/>
    <property type="match status" value="2"/>
</dbReference>
<proteinExistence type="predicted"/>
<dbReference type="SMART" id="SM00642">
    <property type="entry name" value="Aamy"/>
    <property type="match status" value="1"/>
</dbReference>
<evidence type="ECO:0000256" key="2">
    <source>
        <dbReference type="ARBA" id="ARBA00012741"/>
    </source>
</evidence>
<evidence type="ECO:0000313" key="6">
    <source>
        <dbReference type="Proteomes" id="UP000837857"/>
    </source>
</evidence>
<evidence type="ECO:0000313" key="5">
    <source>
        <dbReference type="EMBL" id="CAH2065757.1"/>
    </source>
</evidence>
<keyword evidence="3" id="KW-0732">Signal</keyword>
<gene>
    <name evidence="5" type="ORF">IPOD504_LOCUS13120</name>
</gene>